<dbReference type="GO" id="GO:0005737">
    <property type="term" value="C:cytoplasm"/>
    <property type="evidence" value="ECO:0007669"/>
    <property type="project" value="TreeGrafter"/>
</dbReference>
<feature type="compositionally biased region" description="Low complexity" evidence="1">
    <location>
        <begin position="1015"/>
        <end position="1032"/>
    </location>
</feature>
<dbReference type="SMART" id="SM00233">
    <property type="entry name" value="PH"/>
    <property type="match status" value="1"/>
</dbReference>
<dbReference type="SUPFAM" id="SSF50729">
    <property type="entry name" value="PH domain-like"/>
    <property type="match status" value="1"/>
</dbReference>
<feature type="compositionally biased region" description="Polar residues" evidence="1">
    <location>
        <begin position="1392"/>
        <end position="1406"/>
    </location>
</feature>
<dbReference type="InterPro" id="IPR011993">
    <property type="entry name" value="PH-like_dom_sf"/>
</dbReference>
<feature type="region of interest" description="Disordered" evidence="1">
    <location>
        <begin position="938"/>
        <end position="1107"/>
    </location>
</feature>
<feature type="compositionally biased region" description="Polar residues" evidence="1">
    <location>
        <begin position="77"/>
        <end position="106"/>
    </location>
</feature>
<dbReference type="Proteomes" id="UP000078113">
    <property type="component" value="Unassembled WGS sequence"/>
</dbReference>
<feature type="compositionally biased region" description="Polar residues" evidence="1">
    <location>
        <begin position="326"/>
        <end position="344"/>
    </location>
</feature>
<protein>
    <recommendedName>
        <fullName evidence="6">PH domain-containing protein</fullName>
    </recommendedName>
</protein>
<feature type="compositionally biased region" description="Polar residues" evidence="1">
    <location>
        <begin position="752"/>
        <end position="764"/>
    </location>
</feature>
<feature type="compositionally biased region" description="Polar residues" evidence="1">
    <location>
        <begin position="1053"/>
        <end position="1075"/>
    </location>
</feature>
<feature type="compositionally biased region" description="Low complexity" evidence="1">
    <location>
        <begin position="385"/>
        <end position="424"/>
    </location>
</feature>
<feature type="region of interest" description="Disordered" evidence="1">
    <location>
        <begin position="472"/>
        <end position="491"/>
    </location>
</feature>
<accession>A0A8X7T2J2</accession>
<feature type="compositionally biased region" description="Polar residues" evidence="1">
    <location>
        <begin position="878"/>
        <end position="888"/>
    </location>
</feature>
<dbReference type="EMBL" id="LWDG02000382">
    <property type="protein sequence ID" value="KAE8266099.1"/>
    <property type="molecule type" value="Genomic_DNA"/>
</dbReference>
<comment type="caution">
    <text evidence="4">The sequence shown here is derived from an EMBL/GenBank/DDBJ whole genome shotgun (WGS) entry which is preliminary data.</text>
</comment>
<reference evidence="4" key="1">
    <citation type="submission" date="2016-04" db="EMBL/GenBank/DDBJ databases">
        <authorList>
            <person name="Nguyen H.D."/>
            <person name="Samba Siva P."/>
            <person name="Cullis J."/>
            <person name="Levesque C.A."/>
            <person name="Hambleton S."/>
        </authorList>
    </citation>
    <scope>NUCLEOTIDE SEQUENCE</scope>
    <source>
        <strain evidence="4">DAOMC 236422</strain>
    </source>
</reference>
<dbReference type="GO" id="GO:0043332">
    <property type="term" value="C:mating projection tip"/>
    <property type="evidence" value="ECO:0007669"/>
    <property type="project" value="TreeGrafter"/>
</dbReference>
<feature type="compositionally biased region" description="Low complexity" evidence="1">
    <location>
        <begin position="1"/>
        <end position="16"/>
    </location>
</feature>
<feature type="compositionally biased region" description="Polar residues" evidence="1">
    <location>
        <begin position="538"/>
        <end position="547"/>
    </location>
</feature>
<gene>
    <name evidence="4" type="ORF">A4X09_0g6248</name>
</gene>
<dbReference type="PANTHER" id="PTHR47339:SF1">
    <property type="entry name" value="CELL DIVISION CONTROL PROTEIN 24"/>
    <property type="match status" value="1"/>
</dbReference>
<dbReference type="GO" id="GO:0030010">
    <property type="term" value="P:establishment of cell polarity"/>
    <property type="evidence" value="ECO:0007669"/>
    <property type="project" value="TreeGrafter"/>
</dbReference>
<evidence type="ECO:0000259" key="2">
    <source>
        <dbReference type="PROSITE" id="PS50003"/>
    </source>
</evidence>
<evidence type="ECO:0000259" key="3">
    <source>
        <dbReference type="PROSITE" id="PS50234"/>
    </source>
</evidence>
<feature type="region of interest" description="Disordered" evidence="1">
    <location>
        <begin position="713"/>
        <end position="765"/>
    </location>
</feature>
<dbReference type="Gene3D" id="2.30.29.30">
    <property type="entry name" value="Pleckstrin-homology domain (PH domain)/Phosphotyrosine-binding domain (PTB)"/>
    <property type="match status" value="1"/>
</dbReference>
<feature type="domain" description="VWFA" evidence="3">
    <location>
        <begin position="1457"/>
        <end position="1671"/>
    </location>
</feature>
<feature type="compositionally biased region" description="Basic and acidic residues" evidence="1">
    <location>
        <begin position="38"/>
        <end position="48"/>
    </location>
</feature>
<feature type="region of interest" description="Disordered" evidence="1">
    <location>
        <begin position="529"/>
        <end position="610"/>
    </location>
</feature>
<dbReference type="PANTHER" id="PTHR47339">
    <property type="entry name" value="CELL DIVISION CONTROL PROTEIN 24"/>
    <property type="match status" value="1"/>
</dbReference>
<sequence>MSSPSSPRSHPSGTRSRPQRSQANVENEIGGNSGPVGLERRASSREVDPYSYAQRTTSAHRGSRADIPGQSDRLRSNSETSRNKSSMVTTSVPAPSVRRSSISSTVEPVLLGVSGGSHARGGVGRDLDLRTTKQNRDRDDISKPADTEHQSPLHAAGVEDDGYAAAVLSRSRLRLERAGIISPSKPTGQRAGSTISDARVDSGAPVERPSIMPRMATSERGQVVRLDDVPARISRVDSSGSLRKPAILSAAAQGSGTPPSGAQPPTISPGSRSLLGSRKSSSTSSSGATGLRRSAKPSVGTGEDEQGEASAAVLKVLRGTSVALASGSTTPSTRSFIGSSSDSRVQQDEEELLDSEDGGRARSRSNSIISGSHRLQRGKGSAMLTAAVATTGETGVRSRRSSTSGTVSRSPNEMMMRSRSGSSGTLFSHSTRSPTSASAGHAPFSSLVLPPPTLPLPPALLTAPLPSTLSDLSVGSTEAKGSDPPPAVSNRSAAAFCHSDDYEHPAAQTATSKPSFLSATTSRALLRDAQAKPPGVEPSSSHRSTPPISRRGSGSGGVGTAGTSRRSSHIGTRAEVIQQTSRSIDNNNNKNCGISPHSGPSALHKNPSLTSTTAAAAATAAALAASAVSYHRHGSHIPSHLPRPLQPQPPPSSSSPPPPLPSASSPLPTPTEQVTPGRTAATAESNPPSSFSRRAHFGPLALVTAFRSNRRRANSDAAIPGQEHIFNSPAGSSVASSASSQFFSQRRPLRAANSTSSTFQTQARPQDMVDYGLDGGQSHAYQRHRADSLTVDSTTSSTGPLFNSNVSASGLLASDNVSTNSSRASLGLKWSRKGAGMPSSSGPVSAPASPQVLYNSASPAYFPTTGNTPAAPEAEGATGSQTSENDVTSRAAPPSAAAVIAPIIKVRPEYTTIYRKDPTGSQGKQNVVCVVSIELPSRRPKTASDNRPPPHSQSRLAAASQAGRPSVNTDNIASPFNQGRDLADSRSFEDDRSGSDHRDFSDPYLDHRSRQMQRTGTAAAASTGGSSVGAVVPQSPLLHTRTPSGSHDDRNGGMSTNSNPFGTSNSEIGFRSTYTRSDEKLAGPKEAAPTVGSSDEDAGFSFGATPAAGMTNQDQVLQAATEDLRLRVLDWKGHGINEFGSLLTFGFLSVRQTAVIRHFHVFLFRDVLICINEEKKRGLSRFIPGNSSSARSGPATGAPVTENTLATLAANAQSAPPLKLKGRIYLRHIRKIACSPPKVENTINIKLDDDSLDQFVLLFNTRDEMDVWAKHILGQLSSNALARSTVYGISSSTALRTASEPGRPTPGLGIELSGQTPGSVAASGSEVNTMVSSSTAFFQHPKVNRRADSISKRPHLLPSPPVPGGTPSMPSVGNSPMSPASVASMGNRARSRSPSGQSRASTFANERSSSRARGPPSALGPVTTIAVDDAPYAKWASSGGYNPGLPAPPLLPHSPIDLVVMISVPPPTLAAGRGSHGSTTASLKLRVIRSTLELVISSMGPRDRLAVVTYSTGQEGQVRRTALLNSHKPRSVQKFQQFVHSLDHGWDPKEEDPFLEDIVRNSSIHGSKGAESPRVDSVSAINVGLDIMHQRKSKNPVSGMLLISDSAEPPRRSEMDFIQSRAEAAGVPIHCFGFGKSHDAQTLWQLANQTRGLYVFVREWDQLQECLLGCIGSLMSVALVEFKAHIGIPSDNHFRVRKISGPTGAIISSSGKDVDIEIGELHYGDVKEIFVELEFDFNGLVPFVTDVLDDGRTVVRPVSNATIEQGSATADFMQRLGFQNLSLDDRNLKEIAPGPLTEDIVVLEVDASYRDTTSQRTLYRTPHATVLSLEVDATSPDPLSEASPGTVAVLADPNVTRRRIQILVSEMISRSLYLTSRHNDRQALAVLSETRRIVEIVVQAMSAQDRQGFPVAQRRVRKAREFVSLATIDLLYAILEDLDLLLDELEHSRHHFDRDLRNYAAQQAMILRDQKAWTTRTLLEYMHFMDDNGPALAAHGAILGRSSIRQ</sequence>
<feature type="compositionally biased region" description="Low complexity" evidence="1">
    <location>
        <begin position="726"/>
        <end position="744"/>
    </location>
</feature>
<evidence type="ECO:0000313" key="5">
    <source>
        <dbReference type="Proteomes" id="UP000078113"/>
    </source>
</evidence>
<feature type="compositionally biased region" description="Basic and acidic residues" evidence="1">
    <location>
        <begin position="123"/>
        <end position="151"/>
    </location>
</feature>
<feature type="compositionally biased region" description="Pro residues" evidence="1">
    <location>
        <begin position="644"/>
        <end position="661"/>
    </location>
</feature>
<evidence type="ECO:0000256" key="1">
    <source>
        <dbReference type="SAM" id="MobiDB-lite"/>
    </source>
</evidence>
<reference evidence="4" key="2">
    <citation type="journal article" date="2019" name="IMA Fungus">
        <title>Genome sequencing and comparison of five Tilletia species to identify candidate genes for the detection of regulated species infecting wheat.</title>
        <authorList>
            <person name="Nguyen H.D.T."/>
            <person name="Sultana T."/>
            <person name="Kesanakurti P."/>
            <person name="Hambleton S."/>
        </authorList>
    </citation>
    <scope>NUCLEOTIDE SEQUENCE</scope>
    <source>
        <strain evidence="4">DAOMC 236422</strain>
    </source>
</reference>
<dbReference type="Pfam" id="PF13768">
    <property type="entry name" value="VWA_3"/>
    <property type="match status" value="1"/>
</dbReference>
<evidence type="ECO:0008006" key="6">
    <source>
        <dbReference type="Google" id="ProtNLM"/>
    </source>
</evidence>
<feature type="region of interest" description="Disordered" evidence="1">
    <location>
        <begin position="1338"/>
        <end position="1421"/>
    </location>
</feature>
<keyword evidence="5" id="KW-1185">Reference proteome</keyword>
<dbReference type="InterPro" id="IPR001849">
    <property type="entry name" value="PH_domain"/>
</dbReference>
<feature type="compositionally biased region" description="Polar residues" evidence="1">
    <location>
        <begin position="966"/>
        <end position="977"/>
    </location>
</feature>
<dbReference type="GO" id="GO:0005634">
    <property type="term" value="C:nucleus"/>
    <property type="evidence" value="ECO:0007669"/>
    <property type="project" value="TreeGrafter"/>
</dbReference>
<feature type="compositionally biased region" description="Polar residues" evidence="1">
    <location>
        <begin position="671"/>
        <end position="692"/>
    </location>
</feature>
<feature type="compositionally biased region" description="Polar residues" evidence="1">
    <location>
        <begin position="252"/>
        <end position="269"/>
    </location>
</feature>
<feature type="region of interest" description="Disordered" evidence="1">
    <location>
        <begin position="633"/>
        <end position="694"/>
    </location>
</feature>
<organism evidence="4 5">
    <name type="scientific">Tilletia walkeri</name>
    <dbReference type="NCBI Taxonomy" id="117179"/>
    <lineage>
        <taxon>Eukaryota</taxon>
        <taxon>Fungi</taxon>
        <taxon>Dikarya</taxon>
        <taxon>Basidiomycota</taxon>
        <taxon>Ustilaginomycotina</taxon>
        <taxon>Exobasidiomycetes</taxon>
        <taxon>Tilletiales</taxon>
        <taxon>Tilletiaceae</taxon>
        <taxon>Tilletia</taxon>
    </lineage>
</organism>
<dbReference type="InterPro" id="IPR002035">
    <property type="entry name" value="VWF_A"/>
</dbReference>
<dbReference type="InterPro" id="IPR036465">
    <property type="entry name" value="vWFA_dom_sf"/>
</dbReference>
<feature type="compositionally biased region" description="Polar residues" evidence="1">
    <location>
        <begin position="577"/>
        <end position="592"/>
    </location>
</feature>
<proteinExistence type="predicted"/>
<feature type="region of interest" description="Disordered" evidence="1">
    <location>
        <begin position="863"/>
        <end position="894"/>
    </location>
</feature>
<feature type="compositionally biased region" description="Polar residues" evidence="1">
    <location>
        <begin position="425"/>
        <end position="438"/>
    </location>
</feature>
<feature type="region of interest" description="Disordered" evidence="1">
    <location>
        <begin position="250"/>
        <end position="441"/>
    </location>
</feature>
<feature type="domain" description="PH" evidence="2">
    <location>
        <begin position="1141"/>
        <end position="1277"/>
    </location>
</feature>
<dbReference type="GO" id="GO:0000935">
    <property type="term" value="C:division septum"/>
    <property type="evidence" value="ECO:0007669"/>
    <property type="project" value="TreeGrafter"/>
</dbReference>
<feature type="region of interest" description="Disordered" evidence="1">
    <location>
        <begin position="182"/>
        <end position="223"/>
    </location>
</feature>
<dbReference type="SUPFAM" id="SSF53300">
    <property type="entry name" value="vWA-like"/>
    <property type="match status" value="1"/>
</dbReference>
<name>A0A8X7T2J2_9BASI</name>
<feature type="compositionally biased region" description="Polar residues" evidence="1">
    <location>
        <begin position="1368"/>
        <end position="1378"/>
    </location>
</feature>
<feature type="compositionally biased region" description="Polar residues" evidence="1">
    <location>
        <begin position="184"/>
        <end position="196"/>
    </location>
</feature>
<dbReference type="Gene3D" id="3.40.50.410">
    <property type="entry name" value="von Willebrand factor, type A domain"/>
    <property type="match status" value="1"/>
</dbReference>
<feature type="region of interest" description="Disordered" evidence="1">
    <location>
        <begin position="1"/>
        <end position="158"/>
    </location>
</feature>
<dbReference type="InterPro" id="IPR053026">
    <property type="entry name" value="CDC42_GEF"/>
</dbReference>
<feature type="compositionally biased region" description="Gly residues" evidence="1">
    <location>
        <begin position="113"/>
        <end position="122"/>
    </location>
</feature>
<evidence type="ECO:0000313" key="4">
    <source>
        <dbReference type="EMBL" id="KAE8266099.1"/>
    </source>
</evidence>
<dbReference type="Pfam" id="PF15411">
    <property type="entry name" value="PH_10"/>
    <property type="match status" value="1"/>
</dbReference>
<feature type="compositionally biased region" description="Basic and acidic residues" evidence="1">
    <location>
        <begin position="981"/>
        <end position="1009"/>
    </location>
</feature>
<feature type="region of interest" description="Disordered" evidence="1">
    <location>
        <begin position="1295"/>
        <end position="1323"/>
    </location>
</feature>
<feature type="compositionally biased region" description="Low complexity" evidence="1">
    <location>
        <begin position="270"/>
        <end position="292"/>
    </location>
</feature>
<dbReference type="GO" id="GO:0031106">
    <property type="term" value="P:septin ring organization"/>
    <property type="evidence" value="ECO:0007669"/>
    <property type="project" value="TreeGrafter"/>
</dbReference>
<dbReference type="PROSITE" id="PS50234">
    <property type="entry name" value="VWFA"/>
    <property type="match status" value="1"/>
</dbReference>
<dbReference type="PROSITE" id="PS50003">
    <property type="entry name" value="PH_DOMAIN"/>
    <property type="match status" value="1"/>
</dbReference>